<gene>
    <name evidence="2" type="ORF">GXM_01028</name>
</gene>
<dbReference type="AlphaFoldDB" id="A0A5P8VSY4"/>
<keyword evidence="1" id="KW-1133">Transmembrane helix</keyword>
<dbReference type="EMBL" id="CP045226">
    <property type="protein sequence ID" value="QFS43555.1"/>
    <property type="molecule type" value="Genomic_DNA"/>
</dbReference>
<accession>A0A5P8VSY4</accession>
<evidence type="ECO:0000313" key="2">
    <source>
        <dbReference type="EMBL" id="QFS43555.1"/>
    </source>
</evidence>
<feature type="transmembrane region" description="Helical" evidence="1">
    <location>
        <begin position="12"/>
        <end position="34"/>
    </location>
</feature>
<evidence type="ECO:0000313" key="3">
    <source>
        <dbReference type="Proteomes" id="UP000326678"/>
    </source>
</evidence>
<evidence type="ECO:0000256" key="1">
    <source>
        <dbReference type="SAM" id="Phobius"/>
    </source>
</evidence>
<dbReference type="KEGG" id="nsh:GXM_01028"/>
<keyword evidence="1" id="KW-0812">Transmembrane</keyword>
<reference evidence="2 3" key="1">
    <citation type="submission" date="2019-10" db="EMBL/GenBank/DDBJ databases">
        <title>Genomic and transcriptomic insights into the perfect genentic adaptation of a filamentous nitrogen-fixing cyanobacterium to rice fields.</title>
        <authorList>
            <person name="Chen Z."/>
        </authorList>
    </citation>
    <scope>NUCLEOTIDE SEQUENCE [LARGE SCALE GENOMIC DNA]</scope>
    <source>
        <strain evidence="2">CCNUC1</strain>
    </source>
</reference>
<organism evidence="2 3">
    <name type="scientific">Nostoc sphaeroides CCNUC1</name>
    <dbReference type="NCBI Taxonomy" id="2653204"/>
    <lineage>
        <taxon>Bacteria</taxon>
        <taxon>Bacillati</taxon>
        <taxon>Cyanobacteriota</taxon>
        <taxon>Cyanophyceae</taxon>
        <taxon>Nostocales</taxon>
        <taxon>Nostocaceae</taxon>
        <taxon>Nostoc</taxon>
    </lineage>
</organism>
<keyword evidence="1" id="KW-0472">Membrane</keyword>
<keyword evidence="3" id="KW-1185">Reference proteome</keyword>
<dbReference type="Proteomes" id="UP000326678">
    <property type="component" value="Chromosome Gxm1"/>
</dbReference>
<protein>
    <submittedName>
        <fullName evidence="2">Uncharacterized protein</fullName>
    </submittedName>
</protein>
<name>A0A5P8VSY4_9NOSO</name>
<sequence length="48" mass="5506">MNQSHFNQSAIALLVLVHQAIASLILLLLAQYGWVKGYWYKILGFDTR</sequence>
<proteinExistence type="predicted"/>